<dbReference type="GeneID" id="20353905"/>
<gene>
    <name evidence="2" type="primary">20353905</name>
    <name evidence="1" type="ORF">GGTG_13447</name>
</gene>
<reference evidence="2" key="4">
    <citation type="journal article" date="2015" name="G3 (Bethesda)">
        <title>Genome sequences of three phytopathogenic species of the Magnaporthaceae family of fungi.</title>
        <authorList>
            <person name="Okagaki L.H."/>
            <person name="Nunes C.C."/>
            <person name="Sailsbery J."/>
            <person name="Clay B."/>
            <person name="Brown D."/>
            <person name="John T."/>
            <person name="Oh Y."/>
            <person name="Young N."/>
            <person name="Fitzgerald M."/>
            <person name="Haas B.J."/>
            <person name="Zeng Q."/>
            <person name="Young S."/>
            <person name="Adiconis X."/>
            <person name="Fan L."/>
            <person name="Levin J.Z."/>
            <person name="Mitchell T.K."/>
            <person name="Okubara P.A."/>
            <person name="Farman M.L."/>
            <person name="Kohn L.M."/>
            <person name="Birren B."/>
            <person name="Ma L.-J."/>
            <person name="Dean R.A."/>
        </authorList>
    </citation>
    <scope>NUCLEOTIDE SEQUENCE</scope>
    <source>
        <strain evidence="2">R3-111a-1</strain>
    </source>
</reference>
<evidence type="ECO:0000313" key="1">
    <source>
        <dbReference type="EMBL" id="EJT69050.1"/>
    </source>
</evidence>
<reference evidence="1" key="2">
    <citation type="submission" date="2010-07" db="EMBL/GenBank/DDBJ databases">
        <authorList>
            <consortium name="The Broad Institute Genome Sequencing Platform"/>
            <consortium name="Broad Institute Genome Sequencing Center for Infectious Disease"/>
            <person name="Ma L.-J."/>
            <person name="Dead R."/>
            <person name="Young S."/>
            <person name="Zeng Q."/>
            <person name="Koehrsen M."/>
            <person name="Alvarado L."/>
            <person name="Berlin A."/>
            <person name="Chapman S.B."/>
            <person name="Chen Z."/>
            <person name="Freedman E."/>
            <person name="Gellesch M."/>
            <person name="Goldberg J."/>
            <person name="Griggs A."/>
            <person name="Gujja S."/>
            <person name="Heilman E.R."/>
            <person name="Heiman D."/>
            <person name="Hepburn T."/>
            <person name="Howarth C."/>
            <person name="Jen D."/>
            <person name="Larson L."/>
            <person name="Mehta T."/>
            <person name="Neiman D."/>
            <person name="Pearson M."/>
            <person name="Roberts A."/>
            <person name="Saif S."/>
            <person name="Shea T."/>
            <person name="Shenoy N."/>
            <person name="Sisk P."/>
            <person name="Stolte C."/>
            <person name="Sykes S."/>
            <person name="Walk T."/>
            <person name="White J."/>
            <person name="Yandava C."/>
            <person name="Haas B."/>
            <person name="Nusbaum C."/>
            <person name="Birren B."/>
        </authorList>
    </citation>
    <scope>NUCLEOTIDE SEQUENCE</scope>
    <source>
        <strain evidence="1">R3-111a-1</strain>
    </source>
</reference>
<dbReference type="AlphaFoldDB" id="J3PIW7"/>
<evidence type="ECO:0000313" key="3">
    <source>
        <dbReference type="Proteomes" id="UP000006039"/>
    </source>
</evidence>
<dbReference type="EMBL" id="GL385407">
    <property type="protein sequence ID" value="EJT69050.1"/>
    <property type="molecule type" value="Genomic_DNA"/>
</dbReference>
<dbReference type="HOGENOM" id="CLU_2277675_0_0_1"/>
<dbReference type="RefSeq" id="XP_009229617.1">
    <property type="nucleotide sequence ID" value="XM_009231353.1"/>
</dbReference>
<proteinExistence type="predicted"/>
<accession>J3PIW7</accession>
<name>J3PIW7_GAET3</name>
<reference evidence="2" key="5">
    <citation type="submission" date="2018-04" db="UniProtKB">
        <authorList>
            <consortium name="EnsemblFungi"/>
        </authorList>
    </citation>
    <scope>IDENTIFICATION</scope>
    <source>
        <strain evidence="2">R3-111a-1</strain>
    </source>
</reference>
<dbReference type="VEuPathDB" id="FungiDB:GGTG_13447"/>
<evidence type="ECO:0000313" key="2">
    <source>
        <dbReference type="EnsemblFungi" id="EJT69050"/>
    </source>
</evidence>
<dbReference type="EnsemblFungi" id="EJT69050">
    <property type="protein sequence ID" value="EJT69050"/>
    <property type="gene ID" value="GGTG_13447"/>
</dbReference>
<reference evidence="3" key="1">
    <citation type="submission" date="2010-07" db="EMBL/GenBank/DDBJ databases">
        <title>The genome sequence of Gaeumannomyces graminis var. tritici strain R3-111a-1.</title>
        <authorList>
            <consortium name="The Broad Institute Genome Sequencing Platform"/>
            <person name="Ma L.-J."/>
            <person name="Dead R."/>
            <person name="Young S."/>
            <person name="Zeng Q."/>
            <person name="Koehrsen M."/>
            <person name="Alvarado L."/>
            <person name="Berlin A."/>
            <person name="Chapman S.B."/>
            <person name="Chen Z."/>
            <person name="Freedman E."/>
            <person name="Gellesch M."/>
            <person name="Goldberg J."/>
            <person name="Griggs A."/>
            <person name="Gujja S."/>
            <person name="Heilman E.R."/>
            <person name="Heiman D."/>
            <person name="Hepburn T."/>
            <person name="Howarth C."/>
            <person name="Jen D."/>
            <person name="Larson L."/>
            <person name="Mehta T."/>
            <person name="Neiman D."/>
            <person name="Pearson M."/>
            <person name="Roberts A."/>
            <person name="Saif S."/>
            <person name="Shea T."/>
            <person name="Shenoy N."/>
            <person name="Sisk P."/>
            <person name="Stolte C."/>
            <person name="Sykes S."/>
            <person name="Walk T."/>
            <person name="White J."/>
            <person name="Yandava C."/>
            <person name="Haas B."/>
            <person name="Nusbaum C."/>
            <person name="Birren B."/>
        </authorList>
    </citation>
    <scope>NUCLEOTIDE SEQUENCE [LARGE SCALE GENOMIC DNA]</scope>
    <source>
        <strain evidence="3">R3-111a-1</strain>
    </source>
</reference>
<dbReference type="Proteomes" id="UP000006039">
    <property type="component" value="Unassembled WGS sequence"/>
</dbReference>
<reference evidence="1" key="3">
    <citation type="submission" date="2010-09" db="EMBL/GenBank/DDBJ databases">
        <title>Annotation of Gaeumannomyces graminis var. tritici R3-111a-1.</title>
        <authorList>
            <consortium name="The Broad Institute Genome Sequencing Platform"/>
            <person name="Ma L.-J."/>
            <person name="Dead R."/>
            <person name="Young S.K."/>
            <person name="Zeng Q."/>
            <person name="Gargeya S."/>
            <person name="Fitzgerald M."/>
            <person name="Haas B."/>
            <person name="Abouelleil A."/>
            <person name="Alvarado L."/>
            <person name="Arachchi H.M."/>
            <person name="Berlin A."/>
            <person name="Brown A."/>
            <person name="Chapman S.B."/>
            <person name="Chen Z."/>
            <person name="Dunbar C."/>
            <person name="Freedman E."/>
            <person name="Gearin G."/>
            <person name="Gellesch M."/>
            <person name="Goldberg J."/>
            <person name="Griggs A."/>
            <person name="Gujja S."/>
            <person name="Heiman D."/>
            <person name="Howarth C."/>
            <person name="Larson L."/>
            <person name="Lui A."/>
            <person name="MacDonald P.J.P."/>
            <person name="Mehta T."/>
            <person name="Montmayeur A."/>
            <person name="Murphy C."/>
            <person name="Neiman D."/>
            <person name="Pearson M."/>
            <person name="Priest M."/>
            <person name="Roberts A."/>
            <person name="Saif S."/>
            <person name="Shea T."/>
            <person name="Shenoy N."/>
            <person name="Sisk P."/>
            <person name="Stolte C."/>
            <person name="Sykes S."/>
            <person name="Yandava C."/>
            <person name="Wortman J."/>
            <person name="Nusbaum C."/>
            <person name="Birren B."/>
        </authorList>
    </citation>
    <scope>NUCLEOTIDE SEQUENCE</scope>
    <source>
        <strain evidence="1">R3-111a-1</strain>
    </source>
</reference>
<sequence>MARESNIVSPRSTCEEVIAFSKPLGPPLPEHDRMASESRFLFLGVTVVHGVADVQEGCSLCSLGLLAFAFQPPAGFAAEANAAVTKVHPARVARQEGGKMHL</sequence>
<protein>
    <submittedName>
        <fullName evidence="1 2">Uncharacterized protein</fullName>
    </submittedName>
</protein>
<organism evidence="1">
    <name type="scientific">Gaeumannomyces tritici (strain R3-111a-1)</name>
    <name type="common">Wheat and barley take-all root rot fungus</name>
    <name type="synonym">Gaeumannomyces graminis var. tritici</name>
    <dbReference type="NCBI Taxonomy" id="644352"/>
    <lineage>
        <taxon>Eukaryota</taxon>
        <taxon>Fungi</taxon>
        <taxon>Dikarya</taxon>
        <taxon>Ascomycota</taxon>
        <taxon>Pezizomycotina</taxon>
        <taxon>Sordariomycetes</taxon>
        <taxon>Sordariomycetidae</taxon>
        <taxon>Magnaporthales</taxon>
        <taxon>Magnaporthaceae</taxon>
        <taxon>Gaeumannomyces</taxon>
    </lineage>
</organism>
<keyword evidence="3" id="KW-1185">Reference proteome</keyword>